<dbReference type="Pfam" id="PF09154">
    <property type="entry name" value="Alpha-amy_C_pro"/>
    <property type="match status" value="1"/>
</dbReference>
<dbReference type="EC" id="3.2.1.1" evidence="8"/>
<keyword evidence="3" id="KW-0479">Metal-binding</keyword>
<dbReference type="Gene3D" id="2.40.30.140">
    <property type="match status" value="1"/>
</dbReference>
<gene>
    <name evidence="8" type="ORF">H7U22_12540</name>
</gene>
<dbReference type="PANTHER" id="PTHR43447">
    <property type="entry name" value="ALPHA-AMYLASE"/>
    <property type="match status" value="1"/>
</dbReference>
<dbReference type="RefSeq" id="WP_187071708.1">
    <property type="nucleotide sequence ID" value="NZ_JACRYL010000010.1"/>
</dbReference>
<name>A0ABR7KU80_9SPHI</name>
<keyword evidence="4 8" id="KW-0378">Hydrolase</keyword>
<dbReference type="Gene3D" id="2.60.40.1180">
    <property type="entry name" value="Golgi alpha-mannosidase II"/>
    <property type="match status" value="1"/>
</dbReference>
<evidence type="ECO:0000313" key="8">
    <source>
        <dbReference type="EMBL" id="MBC6111248.1"/>
    </source>
</evidence>
<dbReference type="PIRSF" id="PIRSF001021">
    <property type="entry name" value="Alph-amls_thrmst"/>
    <property type="match status" value="1"/>
</dbReference>
<dbReference type="Pfam" id="PF00128">
    <property type="entry name" value="Alpha-amylase"/>
    <property type="match status" value="1"/>
</dbReference>
<dbReference type="InterPro" id="IPR013780">
    <property type="entry name" value="Glyco_hydro_b"/>
</dbReference>
<dbReference type="InterPro" id="IPR013776">
    <property type="entry name" value="A-amylase_thermo"/>
</dbReference>
<dbReference type="EMBL" id="JACRYL010000010">
    <property type="protein sequence ID" value="MBC6111248.1"/>
    <property type="molecule type" value="Genomic_DNA"/>
</dbReference>
<keyword evidence="6 8" id="KW-0326">Glycosidase</keyword>
<evidence type="ECO:0000313" key="9">
    <source>
        <dbReference type="Proteomes" id="UP000652755"/>
    </source>
</evidence>
<proteinExistence type="inferred from homology"/>
<evidence type="ECO:0000256" key="5">
    <source>
        <dbReference type="ARBA" id="ARBA00023277"/>
    </source>
</evidence>
<keyword evidence="5" id="KW-0119">Carbohydrate metabolism</keyword>
<evidence type="ECO:0000259" key="7">
    <source>
        <dbReference type="SMART" id="SM00642"/>
    </source>
</evidence>
<feature type="domain" description="Glycosyl hydrolase family 13 catalytic" evidence="7">
    <location>
        <begin position="4"/>
        <end position="402"/>
    </location>
</feature>
<dbReference type="InterPro" id="IPR015237">
    <property type="entry name" value="Alpha-amylase_C_pro"/>
</dbReference>
<dbReference type="CDD" id="cd11318">
    <property type="entry name" value="AmyAc_bac_fung_AmyA"/>
    <property type="match status" value="1"/>
</dbReference>
<comment type="cofactor">
    <cofactor evidence="1">
        <name>Ca(2+)</name>
        <dbReference type="ChEBI" id="CHEBI:29108"/>
    </cofactor>
</comment>
<evidence type="ECO:0000256" key="1">
    <source>
        <dbReference type="ARBA" id="ARBA00001913"/>
    </source>
</evidence>
<dbReference type="InterPro" id="IPR006047">
    <property type="entry name" value="GH13_cat_dom"/>
</dbReference>
<reference evidence="8 9" key="1">
    <citation type="submission" date="2020-08" db="EMBL/GenBank/DDBJ databases">
        <authorList>
            <person name="Sun Q."/>
            <person name="Inoue M."/>
        </authorList>
    </citation>
    <scope>NUCLEOTIDE SEQUENCE [LARGE SCALE GENOMIC DNA]</scope>
    <source>
        <strain evidence="8 9">CCM 8938</strain>
    </source>
</reference>
<evidence type="ECO:0000256" key="6">
    <source>
        <dbReference type="ARBA" id="ARBA00023295"/>
    </source>
</evidence>
<dbReference type="SUPFAM" id="SSF51445">
    <property type="entry name" value="(Trans)glycosidases"/>
    <property type="match status" value="1"/>
</dbReference>
<accession>A0ABR7KU80</accession>
<keyword evidence="9" id="KW-1185">Reference proteome</keyword>
<sequence>MQNQTIIQYFHWYYNEEQNLWSKVASEANHLKEIGITSVWLPPAYKASTGGYSVGYDIYDLFDLGEFDQKGSVNTKYGSKDEYIKAIEALHEQGIQALADIVFNHKAGGDELEKISVRTVNEDNRTEFTSDVFEIEAWTKFTFPARQGKYSEFIWDHQCFSGVDWAEDLKKTAIYSIQNFSGEGFENVPSTELGNYDYLMFNDIDYRNRAVIEELKYWGEWIVENTKIDGFRLDAVKHINPEFIIEWLDHLNAKYNREFFVVAEDWNVVDIEGQLEYINITAGKTQIFDSLLHHNFYLASHEENEFDMRTIFDKTLVQVNPELAVTFVDNHDSQPLQALESYVEFWFRPLAYAMILLRIQGIPCLFFPDLYGGIYDDKNEQGEDAHLELAILPELETMSKIRASHAYGLQREHFDHGNCVGWTREGDDEHENSGLAVLLSTGEEGYKSMEIGSKFAGKTFIDALGHREQAVVIDENGWAEFHCNAGSVSVWILKTD</sequence>
<dbReference type="Gene3D" id="3.20.20.80">
    <property type="entry name" value="Glycosidases"/>
    <property type="match status" value="1"/>
</dbReference>
<evidence type="ECO:0000256" key="3">
    <source>
        <dbReference type="ARBA" id="ARBA00022723"/>
    </source>
</evidence>
<organism evidence="8 9">
    <name type="scientific">Pedobacter fastidiosus</name>
    <dbReference type="NCBI Taxonomy" id="2765361"/>
    <lineage>
        <taxon>Bacteria</taxon>
        <taxon>Pseudomonadati</taxon>
        <taxon>Bacteroidota</taxon>
        <taxon>Sphingobacteriia</taxon>
        <taxon>Sphingobacteriales</taxon>
        <taxon>Sphingobacteriaceae</taxon>
        <taxon>Pedobacter</taxon>
    </lineage>
</organism>
<evidence type="ECO:0000256" key="4">
    <source>
        <dbReference type="ARBA" id="ARBA00022801"/>
    </source>
</evidence>
<dbReference type="NCBIfam" id="NF006968">
    <property type="entry name" value="PRK09441.1-1"/>
    <property type="match status" value="1"/>
</dbReference>
<dbReference type="SMART" id="SM00642">
    <property type="entry name" value="Aamy"/>
    <property type="match status" value="1"/>
</dbReference>
<dbReference type="SUPFAM" id="SSF51011">
    <property type="entry name" value="Glycosyl hydrolase domain"/>
    <property type="match status" value="1"/>
</dbReference>
<comment type="caution">
    <text evidence="8">The sequence shown here is derived from an EMBL/GenBank/DDBJ whole genome shotgun (WGS) entry which is preliminary data.</text>
</comment>
<dbReference type="InterPro" id="IPR017853">
    <property type="entry name" value="GH"/>
</dbReference>
<dbReference type="GO" id="GO:0004556">
    <property type="term" value="F:alpha-amylase activity"/>
    <property type="evidence" value="ECO:0007669"/>
    <property type="project" value="UniProtKB-EC"/>
</dbReference>
<evidence type="ECO:0000256" key="2">
    <source>
        <dbReference type="ARBA" id="ARBA00008061"/>
    </source>
</evidence>
<dbReference type="Proteomes" id="UP000652755">
    <property type="component" value="Unassembled WGS sequence"/>
</dbReference>
<protein>
    <submittedName>
        <fullName evidence="8">Alpha-amylase</fullName>
        <ecNumber evidence="8">3.2.1.1</ecNumber>
    </submittedName>
</protein>
<dbReference type="NCBIfam" id="NF006969">
    <property type="entry name" value="PRK09441.1-2"/>
    <property type="match status" value="1"/>
</dbReference>
<comment type="similarity">
    <text evidence="2">Belongs to the glycosyl hydrolase 13 family.</text>
</comment>